<protein>
    <submittedName>
        <fullName evidence="2">Uncharacterized protein</fullName>
    </submittedName>
</protein>
<dbReference type="AlphaFoldDB" id="A0A9Q1ESU7"/>
<evidence type="ECO:0000313" key="3">
    <source>
        <dbReference type="Proteomes" id="UP001152622"/>
    </source>
</evidence>
<comment type="caution">
    <text evidence="2">The sequence shown here is derived from an EMBL/GenBank/DDBJ whole genome shotgun (WGS) entry which is preliminary data.</text>
</comment>
<evidence type="ECO:0000256" key="1">
    <source>
        <dbReference type="SAM" id="MobiDB-lite"/>
    </source>
</evidence>
<proteinExistence type="predicted"/>
<dbReference type="Proteomes" id="UP001152622">
    <property type="component" value="Chromosome 13"/>
</dbReference>
<gene>
    <name evidence="2" type="ORF">SKAU_G00317190</name>
</gene>
<feature type="region of interest" description="Disordered" evidence="1">
    <location>
        <begin position="91"/>
        <end position="121"/>
    </location>
</feature>
<organism evidence="2 3">
    <name type="scientific">Synaphobranchus kaupii</name>
    <name type="common">Kaup's arrowtooth eel</name>
    <dbReference type="NCBI Taxonomy" id="118154"/>
    <lineage>
        <taxon>Eukaryota</taxon>
        <taxon>Metazoa</taxon>
        <taxon>Chordata</taxon>
        <taxon>Craniata</taxon>
        <taxon>Vertebrata</taxon>
        <taxon>Euteleostomi</taxon>
        <taxon>Actinopterygii</taxon>
        <taxon>Neopterygii</taxon>
        <taxon>Teleostei</taxon>
        <taxon>Anguilliformes</taxon>
        <taxon>Synaphobranchidae</taxon>
        <taxon>Synaphobranchus</taxon>
    </lineage>
</organism>
<sequence>MPSGGVNVQPVWRRACEDGTDTAGEFVRTTDGNAGPVRLGSAWPHSARPIWEPDALWNVFSEEFWRGLILPCQVRRPKPHVKLKARSFLMPRLERPKPAPEPQAFQEAGSSSMQKERKSAF</sequence>
<evidence type="ECO:0000313" key="2">
    <source>
        <dbReference type="EMBL" id="KAJ8344390.1"/>
    </source>
</evidence>
<reference evidence="2" key="1">
    <citation type="journal article" date="2023" name="Science">
        <title>Genome structures resolve the early diversification of teleost fishes.</title>
        <authorList>
            <person name="Parey E."/>
            <person name="Louis A."/>
            <person name="Montfort J."/>
            <person name="Bouchez O."/>
            <person name="Roques C."/>
            <person name="Iampietro C."/>
            <person name="Lluch J."/>
            <person name="Castinel A."/>
            <person name="Donnadieu C."/>
            <person name="Desvignes T."/>
            <person name="Floi Bucao C."/>
            <person name="Jouanno E."/>
            <person name="Wen M."/>
            <person name="Mejri S."/>
            <person name="Dirks R."/>
            <person name="Jansen H."/>
            <person name="Henkel C."/>
            <person name="Chen W.J."/>
            <person name="Zahm M."/>
            <person name="Cabau C."/>
            <person name="Klopp C."/>
            <person name="Thompson A.W."/>
            <person name="Robinson-Rechavi M."/>
            <person name="Braasch I."/>
            <person name="Lecointre G."/>
            <person name="Bobe J."/>
            <person name="Postlethwait J.H."/>
            <person name="Berthelot C."/>
            <person name="Roest Crollius H."/>
            <person name="Guiguen Y."/>
        </authorList>
    </citation>
    <scope>NUCLEOTIDE SEQUENCE</scope>
    <source>
        <strain evidence="2">WJC10195</strain>
    </source>
</reference>
<dbReference type="EMBL" id="JAINUF010000013">
    <property type="protein sequence ID" value="KAJ8344390.1"/>
    <property type="molecule type" value="Genomic_DNA"/>
</dbReference>
<accession>A0A9Q1ESU7</accession>
<keyword evidence="3" id="KW-1185">Reference proteome</keyword>
<name>A0A9Q1ESU7_SYNKA</name>